<keyword evidence="6" id="KW-0648">Protein biosynthesis</keyword>
<dbReference type="PRINTS" id="PR00315">
    <property type="entry name" value="ELONGATNFCT"/>
</dbReference>
<dbReference type="SUPFAM" id="SSF50447">
    <property type="entry name" value="Translation proteins"/>
    <property type="match status" value="1"/>
</dbReference>
<keyword evidence="3" id="KW-0547">Nucleotide-binding</keyword>
<evidence type="ECO:0000313" key="7">
    <source>
        <dbReference type="Proteomes" id="UP000708576"/>
    </source>
</evidence>
<sequence>MKVYQADQIKNLALLGSSGSGKTTLAEAMLYEGGVISRRGDVGSNNTVSDYHRVEHEYGYSVFSSVLFTEYQGRKFNILDCPGSDDFIGGAITSLNVTDTALMLLNATQGVEVGTENLFRYTEQYNKPLIFVMNQLDHEKANYDQTLENAIEVFGNKVVVVQYPVTAGTGFNAVVDVLKMKMYQWGPDGGEPEILDIPADQKEKADELHNALVEAAAENDEPLMELYFEEGTLNEDQMRQGIRKGLIARDMFPVFCVSAEKDMGGRRLMEFLGNVVPNVSDMPAPVTKDGVEVSCDPNGPTSLFIFKTSVEPHLGEVSFFKVMSGKVSEGMDLVNANKNAKERIAQLNCVAGNNRHKVTELVAGDIGVTVKLKETHTNHTLNEKGCDYLFEPIHYPNPKYRSAIKAVSESDDEKLGEVLQRMHEEDPTLVIEYSKELKQIIVFGQGEFHLNTMKWRIENNDKINIEFLSPRIPYRETITKVARADYRHKKQSGGAGQFGEVHMIIEPYYEGMDTPATMKIDGQEIKLNVRDTDEIKLHWGGKLVYNNCIVGGSIDARFMPAILKGIMEKMEEGPLTGSYARDIRVFVYDGKMHPVDSNEISFKLAGRNAFSQAFKTAGPKIMEPVYNVEVKVPSDRMGDVMSDLQGRRAMIEGMSSEKGFEVIKAKVPLKEMNKYSTSLSSITGGRAFYTMEFANYDKVPPEVQAELIKAFEKEQVEA</sequence>
<dbReference type="InterPro" id="IPR027417">
    <property type="entry name" value="P-loop_NTPase"/>
</dbReference>
<dbReference type="EMBL" id="JAGUCO010000001">
    <property type="protein sequence ID" value="MBS2097073.1"/>
    <property type="molecule type" value="Genomic_DNA"/>
</dbReference>
<dbReference type="PANTHER" id="PTHR43261:SF6">
    <property type="entry name" value="ELONGATION FACTOR G-LIKE PROTEIN"/>
    <property type="match status" value="1"/>
</dbReference>
<dbReference type="NCBIfam" id="NF009381">
    <property type="entry name" value="PRK12740.1-5"/>
    <property type="match status" value="1"/>
</dbReference>
<dbReference type="Pfam" id="PF03764">
    <property type="entry name" value="EFG_IV"/>
    <property type="match status" value="2"/>
</dbReference>
<dbReference type="Pfam" id="PF22042">
    <property type="entry name" value="EF-G_D2"/>
    <property type="match status" value="1"/>
</dbReference>
<dbReference type="SUPFAM" id="SSF52540">
    <property type="entry name" value="P-loop containing nucleoside triphosphate hydrolases"/>
    <property type="match status" value="1"/>
</dbReference>
<evidence type="ECO:0000259" key="5">
    <source>
        <dbReference type="PROSITE" id="PS51722"/>
    </source>
</evidence>
<evidence type="ECO:0000256" key="2">
    <source>
        <dbReference type="ARBA" id="ARBA00017872"/>
    </source>
</evidence>
<dbReference type="InterPro" id="IPR005517">
    <property type="entry name" value="Transl_elong_EFG/EF2_IV"/>
</dbReference>
<dbReference type="Gene3D" id="2.40.30.10">
    <property type="entry name" value="Translation factors"/>
    <property type="match status" value="1"/>
</dbReference>
<evidence type="ECO:0000256" key="3">
    <source>
        <dbReference type="ARBA" id="ARBA00022741"/>
    </source>
</evidence>
<dbReference type="InterPro" id="IPR014721">
    <property type="entry name" value="Ribsml_uS5_D2-typ_fold_subgr"/>
</dbReference>
<dbReference type="PROSITE" id="PS51722">
    <property type="entry name" value="G_TR_2"/>
    <property type="match status" value="1"/>
</dbReference>
<keyword evidence="7" id="KW-1185">Reference proteome</keyword>
<dbReference type="Gene3D" id="3.40.50.300">
    <property type="entry name" value="P-loop containing nucleotide triphosphate hydrolases"/>
    <property type="match status" value="1"/>
</dbReference>
<dbReference type="Pfam" id="PF00009">
    <property type="entry name" value="GTP_EFTU"/>
    <property type="match status" value="1"/>
</dbReference>
<dbReference type="InterPro" id="IPR053905">
    <property type="entry name" value="EF-G-like_DII"/>
</dbReference>
<keyword evidence="4" id="KW-0342">GTP-binding</keyword>
<feature type="domain" description="Tr-type G" evidence="5">
    <location>
        <begin position="7"/>
        <end position="286"/>
    </location>
</feature>
<dbReference type="InterPro" id="IPR000640">
    <property type="entry name" value="EFG_V-like"/>
</dbReference>
<dbReference type="SMART" id="SM00838">
    <property type="entry name" value="EFG_C"/>
    <property type="match status" value="1"/>
</dbReference>
<dbReference type="InterPro" id="IPR047872">
    <property type="entry name" value="EFG_IV"/>
</dbReference>
<dbReference type="NCBIfam" id="TIGR00231">
    <property type="entry name" value="small_GTP"/>
    <property type="match status" value="1"/>
</dbReference>
<dbReference type="Gene3D" id="3.30.230.10">
    <property type="match status" value="1"/>
</dbReference>
<dbReference type="Gene3D" id="3.30.70.240">
    <property type="match status" value="1"/>
</dbReference>
<dbReference type="InterPro" id="IPR035647">
    <property type="entry name" value="EFG_III/V"/>
</dbReference>
<dbReference type="InterPro" id="IPR035649">
    <property type="entry name" value="EFG_V"/>
</dbReference>
<name>A0ABS5JQJ4_9BACT</name>
<dbReference type="GO" id="GO:0003746">
    <property type="term" value="F:translation elongation factor activity"/>
    <property type="evidence" value="ECO:0007669"/>
    <property type="project" value="UniProtKB-KW"/>
</dbReference>
<gene>
    <name evidence="6" type="ORF">KEM10_02210</name>
</gene>
<evidence type="ECO:0000256" key="1">
    <source>
        <dbReference type="ARBA" id="ARBA00013902"/>
    </source>
</evidence>
<keyword evidence="6" id="KW-0251">Elongation factor</keyword>
<dbReference type="CDD" id="cd04170">
    <property type="entry name" value="EF-G_bact"/>
    <property type="match status" value="1"/>
</dbReference>
<dbReference type="InterPro" id="IPR005225">
    <property type="entry name" value="Small_GTP-bd"/>
</dbReference>
<comment type="caution">
    <text evidence="6">The sequence shown here is derived from an EMBL/GenBank/DDBJ whole genome shotgun (WGS) entry which is preliminary data.</text>
</comment>
<evidence type="ECO:0000256" key="4">
    <source>
        <dbReference type="ARBA" id="ARBA00023134"/>
    </source>
</evidence>
<dbReference type="CDD" id="cd01434">
    <property type="entry name" value="EFG_mtEFG1_IV"/>
    <property type="match status" value="1"/>
</dbReference>
<proteinExistence type="predicted"/>
<evidence type="ECO:0000313" key="6">
    <source>
        <dbReference type="EMBL" id="MBS2097073.1"/>
    </source>
</evidence>
<dbReference type="InterPro" id="IPR000795">
    <property type="entry name" value="T_Tr_GTP-bd_dom"/>
</dbReference>
<dbReference type="Pfam" id="PF00679">
    <property type="entry name" value="EFG_C"/>
    <property type="match status" value="1"/>
</dbReference>
<dbReference type="Proteomes" id="UP000708576">
    <property type="component" value="Unassembled WGS sequence"/>
</dbReference>
<accession>A0ABS5JQJ4</accession>
<protein>
    <recommendedName>
        <fullName evidence="2">Elongation factor G</fullName>
    </recommendedName>
    <alternativeName>
        <fullName evidence="1">Tetracycline resistance protein TetQ</fullName>
    </alternativeName>
</protein>
<dbReference type="SUPFAM" id="SSF54211">
    <property type="entry name" value="Ribosomal protein S5 domain 2-like"/>
    <property type="match status" value="1"/>
</dbReference>
<dbReference type="SUPFAM" id="SSF54980">
    <property type="entry name" value="EF-G C-terminal domain-like"/>
    <property type="match status" value="2"/>
</dbReference>
<dbReference type="PANTHER" id="PTHR43261">
    <property type="entry name" value="TRANSLATION ELONGATION FACTOR G-RELATED"/>
    <property type="match status" value="1"/>
</dbReference>
<dbReference type="CDD" id="cd03713">
    <property type="entry name" value="EFG_mtEFG_C"/>
    <property type="match status" value="1"/>
</dbReference>
<dbReference type="RefSeq" id="WP_212212905.1">
    <property type="nucleotide sequence ID" value="NZ_JAGUCO010000001.1"/>
</dbReference>
<dbReference type="Gene3D" id="3.30.70.870">
    <property type="entry name" value="Elongation Factor G (Translational Gtpase), domain 3"/>
    <property type="match status" value="1"/>
</dbReference>
<dbReference type="SMART" id="SM00889">
    <property type="entry name" value="EFG_IV"/>
    <property type="match status" value="1"/>
</dbReference>
<dbReference type="InterPro" id="IPR020568">
    <property type="entry name" value="Ribosomal_Su5_D2-typ_SF"/>
</dbReference>
<reference evidence="6 7" key="1">
    <citation type="journal article" date="2015" name="Int. J. Syst. Evol. Microbiol.">
        <title>Carboxylicivirga linearis sp. nov., isolated from a sea cucumber culture pond.</title>
        <authorList>
            <person name="Wang F.Q."/>
            <person name="Zhou Y.X."/>
            <person name="Lin X.Z."/>
            <person name="Chen G.J."/>
            <person name="Du Z.J."/>
        </authorList>
    </citation>
    <scope>NUCLEOTIDE SEQUENCE [LARGE SCALE GENOMIC DNA]</scope>
    <source>
        <strain evidence="6 7">FB218</strain>
    </source>
</reference>
<dbReference type="InterPro" id="IPR009000">
    <property type="entry name" value="Transl_B-barrel_sf"/>
</dbReference>
<organism evidence="6 7">
    <name type="scientific">Carboxylicivirga linearis</name>
    <dbReference type="NCBI Taxonomy" id="1628157"/>
    <lineage>
        <taxon>Bacteria</taxon>
        <taxon>Pseudomonadati</taxon>
        <taxon>Bacteroidota</taxon>
        <taxon>Bacteroidia</taxon>
        <taxon>Marinilabiliales</taxon>
        <taxon>Marinilabiliaceae</taxon>
        <taxon>Carboxylicivirga</taxon>
    </lineage>
</organism>
<dbReference type="InterPro" id="IPR041095">
    <property type="entry name" value="EFG_II"/>
</dbReference>
<dbReference type="Pfam" id="PF14492">
    <property type="entry name" value="EFG_III"/>
    <property type="match status" value="1"/>
</dbReference>